<accession>A0A834DPM8</accession>
<evidence type="ECO:0000313" key="1">
    <source>
        <dbReference type="EMBL" id="KAF6087836.1"/>
    </source>
</evidence>
<organism evidence="1 2">
    <name type="scientific">Phyllostomus discolor</name>
    <name type="common">pale spear-nosed bat</name>
    <dbReference type="NCBI Taxonomy" id="89673"/>
    <lineage>
        <taxon>Eukaryota</taxon>
        <taxon>Metazoa</taxon>
        <taxon>Chordata</taxon>
        <taxon>Craniata</taxon>
        <taxon>Vertebrata</taxon>
        <taxon>Euteleostomi</taxon>
        <taxon>Mammalia</taxon>
        <taxon>Eutheria</taxon>
        <taxon>Laurasiatheria</taxon>
        <taxon>Chiroptera</taxon>
        <taxon>Yangochiroptera</taxon>
        <taxon>Phyllostomidae</taxon>
        <taxon>Phyllostominae</taxon>
        <taxon>Phyllostomus</taxon>
    </lineage>
</organism>
<dbReference type="Gene3D" id="2.30.29.30">
    <property type="entry name" value="Pleckstrin-homology domain (PH domain)/Phosphotyrosine-binding domain (PTB)"/>
    <property type="match status" value="1"/>
</dbReference>
<dbReference type="PANTHER" id="PTHR21258:SF43">
    <property type="entry name" value="DOCKING PROTEIN 6"/>
    <property type="match status" value="1"/>
</dbReference>
<dbReference type="GO" id="GO:0007169">
    <property type="term" value="P:cell surface receptor protein tyrosine kinase signaling pathway"/>
    <property type="evidence" value="ECO:0007669"/>
    <property type="project" value="TreeGrafter"/>
</dbReference>
<name>A0A834DPM8_9CHIR</name>
<dbReference type="PANTHER" id="PTHR21258">
    <property type="entry name" value="DOCKING PROTEIN RELATED"/>
    <property type="match status" value="1"/>
</dbReference>
<gene>
    <name evidence="1" type="ORF">HJG60_004031</name>
</gene>
<sequence>MCGDVWGFPFQSCSSRHAVESHAFVMCSLLENNKSVFVHRGITLVFHSYLRNVNFTEIFRRCWLVFKKASSKGPRRLEKFPDEKAAYFRNFHKVTELHNIKNITRLPRETKKHAVAIIFQDSQAASKYMIGFE</sequence>
<dbReference type="EMBL" id="JABVXQ010000010">
    <property type="protein sequence ID" value="KAF6087836.1"/>
    <property type="molecule type" value="Genomic_DNA"/>
</dbReference>
<protein>
    <submittedName>
        <fullName evidence="1">Docking protein 6</fullName>
    </submittedName>
</protein>
<dbReference type="InterPro" id="IPR050996">
    <property type="entry name" value="Docking_Protein_DOK"/>
</dbReference>
<proteinExistence type="predicted"/>
<dbReference type="InterPro" id="IPR011993">
    <property type="entry name" value="PH-like_dom_sf"/>
</dbReference>
<dbReference type="SUPFAM" id="SSF50729">
    <property type="entry name" value="PH domain-like"/>
    <property type="match status" value="1"/>
</dbReference>
<dbReference type="FunFam" id="2.30.29.30:FF:000110">
    <property type="entry name" value="Docking protein 4"/>
    <property type="match status" value="1"/>
</dbReference>
<dbReference type="Proteomes" id="UP000664940">
    <property type="component" value="Unassembled WGS sequence"/>
</dbReference>
<dbReference type="GO" id="GO:0005737">
    <property type="term" value="C:cytoplasm"/>
    <property type="evidence" value="ECO:0007669"/>
    <property type="project" value="TreeGrafter"/>
</dbReference>
<reference evidence="1 2" key="1">
    <citation type="journal article" date="2020" name="Nature">
        <title>Six reference-quality genomes reveal evolution of bat adaptations.</title>
        <authorList>
            <person name="Jebb D."/>
            <person name="Huang Z."/>
            <person name="Pippel M."/>
            <person name="Hughes G.M."/>
            <person name="Lavrichenko K."/>
            <person name="Devanna P."/>
            <person name="Winkler S."/>
            <person name="Jermiin L.S."/>
            <person name="Skirmuntt E.C."/>
            <person name="Katzourakis A."/>
            <person name="Burkitt-Gray L."/>
            <person name="Ray D.A."/>
            <person name="Sullivan K.A.M."/>
            <person name="Roscito J.G."/>
            <person name="Kirilenko B.M."/>
            <person name="Davalos L.M."/>
            <person name="Corthals A.P."/>
            <person name="Power M.L."/>
            <person name="Jones G."/>
            <person name="Ransome R.D."/>
            <person name="Dechmann D.K.N."/>
            <person name="Locatelli A.G."/>
            <person name="Puechmaille S.J."/>
            <person name="Fedrigo O."/>
            <person name="Jarvis E.D."/>
            <person name="Hiller M."/>
            <person name="Vernes S.C."/>
            <person name="Myers E.W."/>
            <person name="Teeling E.C."/>
        </authorList>
    </citation>
    <scope>NUCLEOTIDE SEQUENCE [LARGE SCALE GENOMIC DNA]</scope>
    <source>
        <strain evidence="1">Bat1K_MPI-CBG_1</strain>
    </source>
</reference>
<comment type="caution">
    <text evidence="1">The sequence shown here is derived from an EMBL/GenBank/DDBJ whole genome shotgun (WGS) entry which is preliminary data.</text>
</comment>
<evidence type="ECO:0000313" key="2">
    <source>
        <dbReference type="Proteomes" id="UP000664940"/>
    </source>
</evidence>
<dbReference type="AlphaFoldDB" id="A0A834DPM8"/>